<dbReference type="EMBL" id="WJBC01000013">
    <property type="protein sequence ID" value="MBC3804717.1"/>
    <property type="molecule type" value="Genomic_DNA"/>
</dbReference>
<accession>A0ABR6WVV4</accession>
<evidence type="ECO:0000313" key="2">
    <source>
        <dbReference type="Proteomes" id="UP000603234"/>
    </source>
</evidence>
<gene>
    <name evidence="1" type="ORF">GH808_09775</name>
</gene>
<evidence type="ECO:0008006" key="3">
    <source>
        <dbReference type="Google" id="ProtNLM"/>
    </source>
</evidence>
<protein>
    <recommendedName>
        <fullName evidence="3">HlyD family secretion protein</fullName>
    </recommendedName>
</protein>
<evidence type="ECO:0000313" key="1">
    <source>
        <dbReference type="EMBL" id="MBC3804717.1"/>
    </source>
</evidence>
<keyword evidence="2" id="KW-1185">Reference proteome</keyword>
<organism evidence="1 2">
    <name type="scientific">Acetobacterium fimetarium</name>
    <dbReference type="NCBI Taxonomy" id="52691"/>
    <lineage>
        <taxon>Bacteria</taxon>
        <taxon>Bacillati</taxon>
        <taxon>Bacillota</taxon>
        <taxon>Clostridia</taxon>
        <taxon>Eubacteriales</taxon>
        <taxon>Eubacteriaceae</taxon>
        <taxon>Acetobacterium</taxon>
    </lineage>
</organism>
<dbReference type="Proteomes" id="UP000603234">
    <property type="component" value="Unassembled WGS sequence"/>
</dbReference>
<dbReference type="RefSeq" id="WP_186842658.1">
    <property type="nucleotide sequence ID" value="NZ_WJBC01000013.1"/>
</dbReference>
<sequence length="371" mass="42353">MLLEKEEYTESYKTEMYFFKDIDYRILDSFTASDLSLVEGEKANGYKVLTNTPKAVNVDYLNEQIKVIDTIISEAYYNNWGRIVGDIVTNYQGMTSITSQIGETERERKKFLVESVQYMGLDLNALQAKRQKYVDLLGGQARSITLSDLGMLSSGYVYTSIKPVEKTLDENMLPYINTAFLDSVSKIDQESESLFKVVNNDHVYVAFTIPKNKSIMGEDEVLSLKAEMMGISDNGINQEYYDFLIKRIDQLYYYPELRFEYNKKVYSGYFVDSITEGNQKMIVLMVKDYVNDFSDAVIGDTEIYIQDYNAFKIPKSAVFEEAGDTKINIVTKGYFNESLPVAVEKYSNGDAILKTADNPNLNSGMRISIHP</sequence>
<reference evidence="1 2" key="1">
    <citation type="journal article" date="2020" name="mSystems">
        <title>Defining Genomic and Predicted Metabolic Features of the Acetobacterium Genus.</title>
        <authorList>
            <person name="Ross D.E."/>
            <person name="Marshall C.W."/>
            <person name="Gulliver D."/>
            <person name="May H.D."/>
            <person name="Norman R.S."/>
        </authorList>
    </citation>
    <scope>NUCLEOTIDE SEQUENCE [LARGE SCALE GENOMIC DNA]</scope>
    <source>
        <strain evidence="1 2">DSM 8238</strain>
    </source>
</reference>
<name>A0ABR6WVV4_9FIRM</name>
<proteinExistence type="predicted"/>
<comment type="caution">
    <text evidence="1">The sequence shown here is derived from an EMBL/GenBank/DDBJ whole genome shotgun (WGS) entry which is preliminary data.</text>
</comment>